<proteinExistence type="predicted"/>
<dbReference type="Proteomes" id="UP000188318">
    <property type="component" value="Unassembled WGS sequence"/>
</dbReference>
<dbReference type="AlphaFoldDB" id="A0A1R3RWN3"/>
<reference evidence="3" key="1">
    <citation type="journal article" date="2017" name="Genome Biol.">
        <title>Comparative genomics reveals high biological diversity and specific adaptations in the industrially and medically important fungal genus Aspergillus.</title>
        <authorList>
            <person name="de Vries R.P."/>
            <person name="Riley R."/>
            <person name="Wiebenga A."/>
            <person name="Aguilar-Osorio G."/>
            <person name="Amillis S."/>
            <person name="Uchima C.A."/>
            <person name="Anderluh G."/>
            <person name="Asadollahi M."/>
            <person name="Askin M."/>
            <person name="Barry K."/>
            <person name="Battaglia E."/>
            <person name="Bayram O."/>
            <person name="Benocci T."/>
            <person name="Braus-Stromeyer S.A."/>
            <person name="Caldana C."/>
            <person name="Canovas D."/>
            <person name="Cerqueira G.C."/>
            <person name="Chen F."/>
            <person name="Chen W."/>
            <person name="Choi C."/>
            <person name="Clum A."/>
            <person name="Dos Santos R.A."/>
            <person name="Damasio A.R."/>
            <person name="Diallinas G."/>
            <person name="Emri T."/>
            <person name="Fekete E."/>
            <person name="Flipphi M."/>
            <person name="Freyberg S."/>
            <person name="Gallo A."/>
            <person name="Gournas C."/>
            <person name="Habgood R."/>
            <person name="Hainaut M."/>
            <person name="Harispe M.L."/>
            <person name="Henrissat B."/>
            <person name="Hilden K.S."/>
            <person name="Hope R."/>
            <person name="Hossain A."/>
            <person name="Karabika E."/>
            <person name="Karaffa L."/>
            <person name="Karanyi Z."/>
            <person name="Krasevec N."/>
            <person name="Kuo A."/>
            <person name="Kusch H."/>
            <person name="LaButti K."/>
            <person name="Lagendijk E.L."/>
            <person name="Lapidus A."/>
            <person name="Levasseur A."/>
            <person name="Lindquist E."/>
            <person name="Lipzen A."/>
            <person name="Logrieco A.F."/>
            <person name="MacCabe A."/>
            <person name="Maekelae M.R."/>
            <person name="Malavazi I."/>
            <person name="Melin P."/>
            <person name="Meyer V."/>
            <person name="Mielnichuk N."/>
            <person name="Miskei M."/>
            <person name="Molnar A.P."/>
            <person name="Mule G."/>
            <person name="Ngan C.Y."/>
            <person name="Orejas M."/>
            <person name="Orosz E."/>
            <person name="Ouedraogo J.P."/>
            <person name="Overkamp K.M."/>
            <person name="Park H.-S."/>
            <person name="Perrone G."/>
            <person name="Piumi F."/>
            <person name="Punt P.J."/>
            <person name="Ram A.F."/>
            <person name="Ramon A."/>
            <person name="Rauscher S."/>
            <person name="Record E."/>
            <person name="Riano-Pachon D.M."/>
            <person name="Robert V."/>
            <person name="Roehrig J."/>
            <person name="Ruller R."/>
            <person name="Salamov A."/>
            <person name="Salih N.S."/>
            <person name="Samson R.A."/>
            <person name="Sandor E."/>
            <person name="Sanguinetti M."/>
            <person name="Schuetze T."/>
            <person name="Sepcic K."/>
            <person name="Shelest E."/>
            <person name="Sherlock G."/>
            <person name="Sophianopoulou V."/>
            <person name="Squina F.M."/>
            <person name="Sun H."/>
            <person name="Susca A."/>
            <person name="Todd R.B."/>
            <person name="Tsang A."/>
            <person name="Unkles S.E."/>
            <person name="van de Wiele N."/>
            <person name="van Rossen-Uffink D."/>
            <person name="Oliveira J.V."/>
            <person name="Vesth T.C."/>
            <person name="Visser J."/>
            <person name="Yu J.-H."/>
            <person name="Zhou M."/>
            <person name="Andersen M.R."/>
            <person name="Archer D.B."/>
            <person name="Baker S.E."/>
            <person name="Benoit I."/>
            <person name="Brakhage A.A."/>
            <person name="Braus G.H."/>
            <person name="Fischer R."/>
            <person name="Frisvad J.C."/>
            <person name="Goldman G.H."/>
            <person name="Houbraken J."/>
            <person name="Oakley B."/>
            <person name="Pocsi I."/>
            <person name="Scazzocchio C."/>
            <person name="Seiboth B."/>
            <person name="vanKuyk P.A."/>
            <person name="Wortman J."/>
            <person name="Dyer P.S."/>
            <person name="Grigoriev I.V."/>
        </authorList>
    </citation>
    <scope>NUCLEOTIDE SEQUENCE [LARGE SCALE GENOMIC DNA]</scope>
    <source>
        <strain evidence="3">ITEM 5010</strain>
    </source>
</reference>
<evidence type="ECO:0000313" key="2">
    <source>
        <dbReference type="EMBL" id="OOF98896.1"/>
    </source>
</evidence>
<dbReference type="OMA" id="GCIAFPL"/>
<dbReference type="PANTHER" id="PTHR35394:SF5">
    <property type="entry name" value="DUF3176 DOMAIN-CONTAINING PROTEIN"/>
    <property type="match status" value="1"/>
</dbReference>
<protein>
    <submittedName>
        <fullName evidence="2">Uncharacterized protein</fullName>
    </submittedName>
</protein>
<name>A0A1R3RWN3_ASPC5</name>
<dbReference type="EMBL" id="KV907495">
    <property type="protein sequence ID" value="OOF98896.1"/>
    <property type="molecule type" value="Genomic_DNA"/>
</dbReference>
<evidence type="ECO:0000313" key="3">
    <source>
        <dbReference type="Proteomes" id="UP000188318"/>
    </source>
</evidence>
<feature type="transmembrane region" description="Helical" evidence="1">
    <location>
        <begin position="507"/>
        <end position="530"/>
    </location>
</feature>
<keyword evidence="3" id="KW-1185">Reference proteome</keyword>
<feature type="transmembrane region" description="Helical" evidence="1">
    <location>
        <begin position="57"/>
        <end position="78"/>
    </location>
</feature>
<dbReference type="OrthoDB" id="5376804at2759"/>
<dbReference type="InterPro" id="IPR021514">
    <property type="entry name" value="DUF3176"/>
</dbReference>
<dbReference type="Pfam" id="PF11374">
    <property type="entry name" value="DUF3176"/>
    <property type="match status" value="1"/>
</dbReference>
<dbReference type="STRING" id="602072.A0A1R3RWN3"/>
<gene>
    <name evidence="2" type="ORF">ASPCADRAFT_127487</name>
</gene>
<keyword evidence="1" id="KW-0472">Membrane</keyword>
<evidence type="ECO:0000256" key="1">
    <source>
        <dbReference type="SAM" id="Phobius"/>
    </source>
</evidence>
<feature type="transmembrane region" description="Helical" evidence="1">
    <location>
        <begin position="126"/>
        <end position="145"/>
    </location>
</feature>
<accession>A0A1R3RWN3</accession>
<sequence>MGAMLYSERCFENILTQIEGSEKRILCLSFSIISFLAILLVLYHYDQSKTPDLPRYLTLNTIVAILTTASRSSLLCMIGTSMGQLKWIWCRQQKRPLYDLQAFEDASRGPWGSMPILASRPHRGNLLLSLGAVITIAALTFGPFMQQIITFPTKQVPSRSYNATVKQAILPGTQVGEHLFVAMMAGMYSTAGPKLDPVCPSGNCTWLPFKSAGWCSKCEDVTSRATSIGCDMTSFNTSRHENQTVSCNSLFPDGSWANGDLRGHWNDIAQSLLVEVPLMQTMLGVSSPLSVLAYVEREMHTDPSGSYSIDSPQKIADVSRAIECVLSPCVRTYNLSVSKGVSSIQTSPPDSGEIFEADSVTIQKLYPNRSTTEQVLCWKSEYGAPFDQVFNEKSHPIKSYSWKDGTSFAVCEVMDFAASFLGGELSQTFAYKPVDRAWSSAWNETWGPTEFTHPWDELRSYWSLGPFGFSDMMENVAASMTKYARNVSNETALGTAMVPEVYVAVDWVYVALPVVLIALGIVFFVCMIMANTRQELSLWKSSVLPMIYYGPTEKMETHGDGLASVSLLQHSTKEMTVKLEISSTQKRLMVQNA</sequence>
<dbReference type="PANTHER" id="PTHR35394">
    <property type="entry name" value="DUF3176 DOMAIN-CONTAINING PROTEIN"/>
    <property type="match status" value="1"/>
</dbReference>
<keyword evidence="1" id="KW-0812">Transmembrane</keyword>
<organism evidence="2 3">
    <name type="scientific">Aspergillus carbonarius (strain ITEM 5010)</name>
    <dbReference type="NCBI Taxonomy" id="602072"/>
    <lineage>
        <taxon>Eukaryota</taxon>
        <taxon>Fungi</taxon>
        <taxon>Dikarya</taxon>
        <taxon>Ascomycota</taxon>
        <taxon>Pezizomycotina</taxon>
        <taxon>Eurotiomycetes</taxon>
        <taxon>Eurotiomycetidae</taxon>
        <taxon>Eurotiales</taxon>
        <taxon>Aspergillaceae</taxon>
        <taxon>Aspergillus</taxon>
        <taxon>Aspergillus subgen. Circumdati</taxon>
    </lineage>
</organism>
<keyword evidence="1" id="KW-1133">Transmembrane helix</keyword>
<feature type="transmembrane region" description="Helical" evidence="1">
    <location>
        <begin position="25"/>
        <end position="45"/>
    </location>
</feature>
<dbReference type="VEuPathDB" id="FungiDB:ASPCADRAFT_127487"/>